<reference evidence="1 2" key="1">
    <citation type="journal article" date="2021" name="Elife">
        <title>Chloroplast acquisition without the gene transfer in kleptoplastic sea slugs, Plakobranchus ocellatus.</title>
        <authorList>
            <person name="Maeda T."/>
            <person name="Takahashi S."/>
            <person name="Yoshida T."/>
            <person name="Shimamura S."/>
            <person name="Takaki Y."/>
            <person name="Nagai Y."/>
            <person name="Toyoda A."/>
            <person name="Suzuki Y."/>
            <person name="Arimoto A."/>
            <person name="Ishii H."/>
            <person name="Satoh N."/>
            <person name="Nishiyama T."/>
            <person name="Hasebe M."/>
            <person name="Maruyama T."/>
            <person name="Minagawa J."/>
            <person name="Obokata J."/>
            <person name="Shigenobu S."/>
        </authorList>
    </citation>
    <scope>NUCLEOTIDE SEQUENCE [LARGE SCALE GENOMIC DNA]</scope>
</reference>
<evidence type="ECO:0000313" key="1">
    <source>
        <dbReference type="EMBL" id="GFR97453.1"/>
    </source>
</evidence>
<dbReference type="EMBL" id="BMAT01009044">
    <property type="protein sequence ID" value="GFR97453.1"/>
    <property type="molecule type" value="Genomic_DNA"/>
</dbReference>
<protein>
    <recommendedName>
        <fullName evidence="3">WAPL domain-containing protein</fullName>
    </recommendedName>
</protein>
<gene>
    <name evidence="1" type="ORF">ElyMa_004478000</name>
</gene>
<dbReference type="AlphaFoldDB" id="A0AAV4HHL5"/>
<comment type="caution">
    <text evidence="1">The sequence shown here is derived from an EMBL/GenBank/DDBJ whole genome shotgun (WGS) entry which is preliminary data.</text>
</comment>
<evidence type="ECO:0008006" key="3">
    <source>
        <dbReference type="Google" id="ProtNLM"/>
    </source>
</evidence>
<sequence>MLRFLKVVGKCEGWPDSVGDKADERLRIPGAAPALQVLMDTAMDCRRNRLVEAIEKCIFIIDQIKFLKCYDKTDNLQTALSLMNLCVFSICDDNESACKDVKWLIIESSCKSRIKRAGETIVGQRCPQR</sequence>
<dbReference type="Proteomes" id="UP000762676">
    <property type="component" value="Unassembled WGS sequence"/>
</dbReference>
<keyword evidence="2" id="KW-1185">Reference proteome</keyword>
<organism evidence="1 2">
    <name type="scientific">Elysia marginata</name>
    <dbReference type="NCBI Taxonomy" id="1093978"/>
    <lineage>
        <taxon>Eukaryota</taxon>
        <taxon>Metazoa</taxon>
        <taxon>Spiralia</taxon>
        <taxon>Lophotrochozoa</taxon>
        <taxon>Mollusca</taxon>
        <taxon>Gastropoda</taxon>
        <taxon>Heterobranchia</taxon>
        <taxon>Euthyneura</taxon>
        <taxon>Panpulmonata</taxon>
        <taxon>Sacoglossa</taxon>
        <taxon>Placobranchoidea</taxon>
        <taxon>Plakobranchidae</taxon>
        <taxon>Elysia</taxon>
    </lineage>
</organism>
<proteinExistence type="predicted"/>
<evidence type="ECO:0000313" key="2">
    <source>
        <dbReference type="Proteomes" id="UP000762676"/>
    </source>
</evidence>
<accession>A0AAV4HHL5</accession>
<name>A0AAV4HHL5_9GAST</name>